<accession>A0A146AXT9</accession>
<keyword evidence="1" id="KW-1133">Transmembrane helix</keyword>
<evidence type="ECO:0000256" key="1">
    <source>
        <dbReference type="SAM" id="Phobius"/>
    </source>
</evidence>
<sequence length="52" mass="5718">MGLMLPFVVGAAAVWYGLLGRRPACFLLWVATFILFGIAAYPYLAARLPFVL</sequence>
<keyword evidence="1" id="KW-0812">Transmembrane</keyword>
<dbReference type="AlphaFoldDB" id="A0A146AXT9"/>
<dbReference type="EMBL" id="FKBS01000002">
    <property type="protein sequence ID" value="CZZ94747.1"/>
    <property type="molecule type" value="Genomic_DNA"/>
</dbReference>
<gene>
    <name evidence="2" type="ORF">SAMEA1982600_00197</name>
</gene>
<proteinExistence type="predicted"/>
<feature type="transmembrane region" description="Helical" evidence="1">
    <location>
        <begin position="26"/>
        <end position="46"/>
    </location>
</feature>
<reference evidence="2 3" key="1">
    <citation type="submission" date="2016-03" db="EMBL/GenBank/DDBJ databases">
        <authorList>
            <consortium name="Pathogen Informatics"/>
        </authorList>
    </citation>
    <scope>NUCLEOTIDE SEQUENCE [LARGE SCALE GENOMIC DNA]</scope>
    <source>
        <strain evidence="2 3">NCTC13364</strain>
    </source>
</reference>
<evidence type="ECO:0000313" key="3">
    <source>
        <dbReference type="Proteomes" id="UP000077037"/>
    </source>
</evidence>
<protein>
    <submittedName>
        <fullName evidence="2">Uncharacterized protein</fullName>
    </submittedName>
</protein>
<name>A0A146AXT9_9BORD</name>
<dbReference type="RefSeq" id="WP_173678800.1">
    <property type="nucleotide sequence ID" value="NZ_FKBS01000002.1"/>
</dbReference>
<dbReference type="Proteomes" id="UP000077037">
    <property type="component" value="Unassembled WGS sequence"/>
</dbReference>
<evidence type="ECO:0000313" key="2">
    <source>
        <dbReference type="EMBL" id="CZZ94747.1"/>
    </source>
</evidence>
<keyword evidence="1" id="KW-0472">Membrane</keyword>
<organism evidence="2 3">
    <name type="scientific">Bordetella ansorpii</name>
    <dbReference type="NCBI Taxonomy" id="288768"/>
    <lineage>
        <taxon>Bacteria</taxon>
        <taxon>Pseudomonadati</taxon>
        <taxon>Pseudomonadota</taxon>
        <taxon>Betaproteobacteria</taxon>
        <taxon>Burkholderiales</taxon>
        <taxon>Alcaligenaceae</taxon>
        <taxon>Bordetella</taxon>
    </lineage>
</organism>